<evidence type="ECO:0000256" key="2">
    <source>
        <dbReference type="ARBA" id="ARBA00004141"/>
    </source>
</evidence>
<dbReference type="PROSITE" id="PS00216">
    <property type="entry name" value="SUGAR_TRANSPORT_1"/>
    <property type="match status" value="1"/>
</dbReference>
<proteinExistence type="inferred from homology"/>
<dbReference type="RefSeq" id="WP_264728343.1">
    <property type="nucleotide sequence ID" value="NZ_JAPDNR010000001.1"/>
</dbReference>
<evidence type="ECO:0000256" key="3">
    <source>
        <dbReference type="ARBA" id="ARBA00004236"/>
    </source>
</evidence>
<sequence>MTTHQRSVVVFITLTVLIDTAGLGIIFPVLPGLIARLGHTDISTAASYGGWLSFVYAAMQFVFAPVLGNLSDAWGRRPVLLCSLLGFSLDYLLLAFAPNLYWLFIGRTISGITGASYVTGATYMADISTGDDRTKNFGILNAAMGIGFIVGPALGGLLGQYGTHLPFIATAALGLLNFILGYFVLPESLVPANRRPFSWKKANPLGALQHLRQFPGIRWLLAAILCLSFAQHSMETIWSYFTIQKFGWTIQLIGLSLGILGVLYVLSQAWLVGRMLTRLKDTRTAFTGLIFTCAAFLCFALCSWQGGLFIGILLMAIGSVAETALQGMLSNQTPASEQGALQGSAGALKGIITVIAPPFLAHAFAVSTGQHTWFYFPGMPFLIAAAAVLLSIVLLRKNSRTPPVTPGKTV</sequence>
<comment type="subcellular location">
    <subcellularLocation>
        <location evidence="3">Cell membrane</location>
    </subcellularLocation>
    <subcellularLocation>
        <location evidence="2">Membrane</location>
        <topology evidence="2">Multi-pass membrane protein</topology>
    </subcellularLocation>
</comment>
<dbReference type="Pfam" id="PF07690">
    <property type="entry name" value="MFS_1"/>
    <property type="match status" value="1"/>
</dbReference>
<evidence type="ECO:0000256" key="4">
    <source>
        <dbReference type="ARBA" id="ARBA00007520"/>
    </source>
</evidence>
<feature type="transmembrane region" description="Helical" evidence="8">
    <location>
        <begin position="7"/>
        <end position="30"/>
    </location>
</feature>
<feature type="transmembrane region" description="Helical" evidence="8">
    <location>
        <begin position="164"/>
        <end position="185"/>
    </location>
</feature>
<dbReference type="InterPro" id="IPR011701">
    <property type="entry name" value="MFS"/>
</dbReference>
<evidence type="ECO:0000256" key="7">
    <source>
        <dbReference type="ARBA" id="ARBA00023136"/>
    </source>
</evidence>
<feature type="transmembrane region" description="Helical" evidence="8">
    <location>
        <begin position="79"/>
        <end position="98"/>
    </location>
</feature>
<feature type="transmembrane region" description="Helical" evidence="8">
    <location>
        <begin position="284"/>
        <end position="302"/>
    </location>
</feature>
<feature type="transmembrane region" description="Helical" evidence="8">
    <location>
        <begin position="373"/>
        <end position="395"/>
    </location>
</feature>
<dbReference type="PANTHER" id="PTHR23507:SF1">
    <property type="entry name" value="FI18259P1-RELATED"/>
    <property type="match status" value="1"/>
</dbReference>
<protein>
    <submittedName>
        <fullName evidence="10">TCR/Tet family MFS transporter</fullName>
    </submittedName>
</protein>
<dbReference type="InterPro" id="IPR020846">
    <property type="entry name" value="MFS_dom"/>
</dbReference>
<reference evidence="10 11" key="1">
    <citation type="submission" date="2022-10" db="EMBL/GenBank/DDBJ databases">
        <title>Chitinophaga nivalis PC15 sp. nov., isolated from Pyeongchang county, South Korea.</title>
        <authorList>
            <person name="Trinh H.N."/>
        </authorList>
    </citation>
    <scope>NUCLEOTIDE SEQUENCE [LARGE SCALE GENOMIC DNA]</scope>
    <source>
        <strain evidence="10 11">PC14</strain>
    </source>
</reference>
<dbReference type="SUPFAM" id="SSF103473">
    <property type="entry name" value="MFS general substrate transporter"/>
    <property type="match status" value="1"/>
</dbReference>
<keyword evidence="7 8" id="KW-0472">Membrane</keyword>
<dbReference type="Proteomes" id="UP001207742">
    <property type="component" value="Unassembled WGS sequence"/>
</dbReference>
<dbReference type="EMBL" id="JAPDNS010000001">
    <property type="protein sequence ID" value="MCW3483221.1"/>
    <property type="molecule type" value="Genomic_DNA"/>
</dbReference>
<dbReference type="InterPro" id="IPR036259">
    <property type="entry name" value="MFS_trans_sf"/>
</dbReference>
<dbReference type="CDD" id="cd17388">
    <property type="entry name" value="MFS_TetA"/>
    <property type="match status" value="1"/>
</dbReference>
<evidence type="ECO:0000313" key="10">
    <source>
        <dbReference type="EMBL" id="MCW3483221.1"/>
    </source>
</evidence>
<keyword evidence="6 8" id="KW-1133">Transmembrane helix</keyword>
<organism evidence="10 11">
    <name type="scientific">Chitinophaga nivalis</name>
    <dbReference type="NCBI Taxonomy" id="2991709"/>
    <lineage>
        <taxon>Bacteria</taxon>
        <taxon>Pseudomonadati</taxon>
        <taxon>Bacteroidota</taxon>
        <taxon>Chitinophagia</taxon>
        <taxon>Chitinophagales</taxon>
        <taxon>Chitinophagaceae</taxon>
        <taxon>Chitinophaga</taxon>
    </lineage>
</organism>
<feature type="transmembrane region" description="Helical" evidence="8">
    <location>
        <begin position="104"/>
        <end position="125"/>
    </location>
</feature>
<dbReference type="PROSITE" id="PS50850">
    <property type="entry name" value="MFS"/>
    <property type="match status" value="1"/>
</dbReference>
<dbReference type="PRINTS" id="PR01035">
    <property type="entry name" value="TCRTETA"/>
</dbReference>
<feature type="transmembrane region" description="Helical" evidence="8">
    <location>
        <begin position="247"/>
        <end position="272"/>
    </location>
</feature>
<comment type="caution">
    <text evidence="10">The sequence shown here is derived from an EMBL/GenBank/DDBJ whole genome shotgun (WGS) entry which is preliminary data.</text>
</comment>
<keyword evidence="11" id="KW-1185">Reference proteome</keyword>
<name>A0ABT3IGZ8_9BACT</name>
<comment type="similarity">
    <text evidence="4">Belongs to the major facilitator superfamily. TCR/Tet family.</text>
</comment>
<evidence type="ECO:0000256" key="5">
    <source>
        <dbReference type="ARBA" id="ARBA00022692"/>
    </source>
</evidence>
<feature type="transmembrane region" description="Helical" evidence="8">
    <location>
        <begin position="50"/>
        <end position="67"/>
    </location>
</feature>
<comment type="function">
    <text evidence="1">Resistance to tetracycline by an active tetracycline efflux. This is an energy-dependent process that decreases the accumulation of the antibiotic in whole cells. This protein functions as a metal-tetracycline/H(+) antiporter.</text>
</comment>
<dbReference type="PANTHER" id="PTHR23507">
    <property type="entry name" value="ZGC:174356"/>
    <property type="match status" value="1"/>
</dbReference>
<feature type="domain" description="Major facilitator superfamily (MFS) profile" evidence="9">
    <location>
        <begin position="8"/>
        <end position="403"/>
    </location>
</feature>
<evidence type="ECO:0000259" key="9">
    <source>
        <dbReference type="PROSITE" id="PS50850"/>
    </source>
</evidence>
<feature type="transmembrane region" description="Helical" evidence="8">
    <location>
        <begin position="137"/>
        <end position="158"/>
    </location>
</feature>
<dbReference type="Gene3D" id="1.20.1250.20">
    <property type="entry name" value="MFS general substrate transporter like domains"/>
    <property type="match status" value="1"/>
</dbReference>
<dbReference type="InterPro" id="IPR005829">
    <property type="entry name" value="Sugar_transporter_CS"/>
</dbReference>
<feature type="transmembrane region" description="Helical" evidence="8">
    <location>
        <begin position="219"/>
        <end position="241"/>
    </location>
</feature>
<evidence type="ECO:0000313" key="11">
    <source>
        <dbReference type="Proteomes" id="UP001207742"/>
    </source>
</evidence>
<evidence type="ECO:0000256" key="1">
    <source>
        <dbReference type="ARBA" id="ARBA00003279"/>
    </source>
</evidence>
<accession>A0ABT3IGZ8</accession>
<evidence type="ECO:0000256" key="8">
    <source>
        <dbReference type="SAM" id="Phobius"/>
    </source>
</evidence>
<evidence type="ECO:0000256" key="6">
    <source>
        <dbReference type="ARBA" id="ARBA00022989"/>
    </source>
</evidence>
<keyword evidence="5 8" id="KW-0812">Transmembrane</keyword>
<gene>
    <name evidence="10" type="ORF">OL497_04915</name>
</gene>
<dbReference type="InterPro" id="IPR001958">
    <property type="entry name" value="Tet-R_TetA/multi-R_MdtG-like"/>
</dbReference>